<dbReference type="Proteomes" id="UP000193560">
    <property type="component" value="Unassembled WGS sequence"/>
</dbReference>
<proteinExistence type="predicted"/>
<dbReference type="STRING" id="90262.A0A1X2HXS7"/>
<feature type="domain" description="DDHD" evidence="2">
    <location>
        <begin position="205"/>
        <end position="622"/>
    </location>
</feature>
<feature type="region of interest" description="Disordered" evidence="1">
    <location>
        <begin position="158"/>
        <end position="181"/>
    </location>
</feature>
<evidence type="ECO:0000256" key="1">
    <source>
        <dbReference type="SAM" id="MobiDB-lite"/>
    </source>
</evidence>
<protein>
    <submittedName>
        <fullName evidence="3">DDHD domain-domain-containing protein</fullName>
    </submittedName>
</protein>
<organism evidence="3 4">
    <name type="scientific">Absidia repens</name>
    <dbReference type="NCBI Taxonomy" id="90262"/>
    <lineage>
        <taxon>Eukaryota</taxon>
        <taxon>Fungi</taxon>
        <taxon>Fungi incertae sedis</taxon>
        <taxon>Mucoromycota</taxon>
        <taxon>Mucoromycotina</taxon>
        <taxon>Mucoromycetes</taxon>
        <taxon>Mucorales</taxon>
        <taxon>Cunninghamellaceae</taxon>
        <taxon>Absidia</taxon>
    </lineage>
</organism>
<dbReference type="InterPro" id="IPR058055">
    <property type="entry name" value="PA-PLA1"/>
</dbReference>
<feature type="compositionally biased region" description="Basic and acidic residues" evidence="1">
    <location>
        <begin position="344"/>
        <end position="354"/>
    </location>
</feature>
<reference evidence="3 4" key="1">
    <citation type="submission" date="2016-07" db="EMBL/GenBank/DDBJ databases">
        <title>Pervasive Adenine N6-methylation of Active Genes in Fungi.</title>
        <authorList>
            <consortium name="DOE Joint Genome Institute"/>
            <person name="Mondo S.J."/>
            <person name="Dannebaum R.O."/>
            <person name="Kuo R.C."/>
            <person name="Labutti K."/>
            <person name="Haridas S."/>
            <person name="Kuo A."/>
            <person name="Salamov A."/>
            <person name="Ahrendt S.R."/>
            <person name="Lipzen A."/>
            <person name="Sullivan W."/>
            <person name="Andreopoulos W.B."/>
            <person name="Clum A."/>
            <person name="Lindquist E."/>
            <person name="Daum C."/>
            <person name="Ramamoorthy G.K."/>
            <person name="Gryganskyi A."/>
            <person name="Culley D."/>
            <person name="Magnuson J.K."/>
            <person name="James T.Y."/>
            <person name="O'Malley M.A."/>
            <person name="Stajich J.E."/>
            <person name="Spatafora J.W."/>
            <person name="Visel A."/>
            <person name="Grigoriev I.V."/>
        </authorList>
    </citation>
    <scope>NUCLEOTIDE SEQUENCE [LARGE SCALE GENOMIC DNA]</scope>
    <source>
        <strain evidence="3 4">NRRL 1336</strain>
    </source>
</reference>
<comment type="caution">
    <text evidence="3">The sequence shown here is derived from an EMBL/GenBank/DDBJ whole genome shotgun (WGS) entry which is preliminary data.</text>
</comment>
<evidence type="ECO:0000313" key="3">
    <source>
        <dbReference type="EMBL" id="ORZ04631.1"/>
    </source>
</evidence>
<sequence length="624" mass="69974">MVKENSDHLVFFLHGMGQQYEEYGRLEHHVLTMQNNTEQILQQQYPERNIRIRYVAIEWHSVVHALVDTKMEQATLETVPKVRLAINDWLMDCLYYFSKPYGQCIIDTVCQQCNDAYRQHVTDWPDFESNNGQVHMVGFSLGGIIGYDIASMQWKESEDGPAPWHMPPSSPSPSPTSQPNHDPFLLMNKPNLYQRRTPDLQVPVLDFPLRCLFTCGSPVAAALIFRGLDYMYYRPPLRTKMFNVFHPFDPLGYRIEPMLSQAYTSVRPVQLSRAQRQRILPKIPNLGIRSSLASAKPFISKARRTFWQYMATISSDSDETDVELDLDIEVESDDDSMSINNVGTKKDDNGDGEKSTTTINTLYSSTTTTTATTTTNRSSSLSIHQRHQNFISINTMASPVLSTISATMQQQPRTSSLPTLTIIKELYDGSVSPLPPPPPQPLDNEFILDTFSEGRESDRDEDYLSILYSGSINDEDMVDDDTASFFTATTFDTFMDDDDDEHLPPPSSSSTSTTSTSSSSSSTSLPAMLYGHPPEAAAAAKAVATATATTEVGLCGHANDSATTTTTSLLATDGLMYPRLDYMLTETVIDTYASEWIVAMKSHFKYWANRDLALHMVNVMVDEK</sequence>
<dbReference type="PROSITE" id="PS51043">
    <property type="entry name" value="DDHD"/>
    <property type="match status" value="1"/>
</dbReference>
<dbReference type="EMBL" id="MCGE01000049">
    <property type="protein sequence ID" value="ORZ04631.1"/>
    <property type="molecule type" value="Genomic_DNA"/>
</dbReference>
<dbReference type="OrthoDB" id="431378at2759"/>
<evidence type="ECO:0000259" key="2">
    <source>
        <dbReference type="PROSITE" id="PS51043"/>
    </source>
</evidence>
<dbReference type="PANTHER" id="PTHR23509">
    <property type="entry name" value="PA-PL1 PHOSPHOLIPASE FAMILY"/>
    <property type="match status" value="1"/>
</dbReference>
<dbReference type="PANTHER" id="PTHR23509:SF10">
    <property type="entry name" value="LD21067P"/>
    <property type="match status" value="1"/>
</dbReference>
<dbReference type="SUPFAM" id="SSF53474">
    <property type="entry name" value="alpha/beta-Hydrolases"/>
    <property type="match status" value="1"/>
</dbReference>
<feature type="compositionally biased region" description="Pro residues" evidence="1">
    <location>
        <begin position="164"/>
        <end position="176"/>
    </location>
</feature>
<dbReference type="Pfam" id="PF02862">
    <property type="entry name" value="DDHD"/>
    <property type="match status" value="1"/>
</dbReference>
<dbReference type="InterPro" id="IPR004177">
    <property type="entry name" value="DDHD_dom"/>
</dbReference>
<dbReference type="GO" id="GO:0005737">
    <property type="term" value="C:cytoplasm"/>
    <property type="evidence" value="ECO:0007669"/>
    <property type="project" value="TreeGrafter"/>
</dbReference>
<accession>A0A1X2HXS7</accession>
<feature type="region of interest" description="Disordered" evidence="1">
    <location>
        <begin position="496"/>
        <end position="529"/>
    </location>
</feature>
<dbReference type="GO" id="GO:0046872">
    <property type="term" value="F:metal ion binding"/>
    <property type="evidence" value="ECO:0007669"/>
    <property type="project" value="InterPro"/>
</dbReference>
<dbReference type="GO" id="GO:0004620">
    <property type="term" value="F:phospholipase activity"/>
    <property type="evidence" value="ECO:0007669"/>
    <property type="project" value="TreeGrafter"/>
</dbReference>
<dbReference type="SMART" id="SM01127">
    <property type="entry name" value="DDHD"/>
    <property type="match status" value="1"/>
</dbReference>
<gene>
    <name evidence="3" type="ORF">BCR42DRAFT_457143</name>
</gene>
<name>A0A1X2HXS7_9FUNG</name>
<dbReference type="InterPro" id="IPR029058">
    <property type="entry name" value="AB_hydrolase_fold"/>
</dbReference>
<feature type="compositionally biased region" description="Low complexity" evidence="1">
    <location>
        <begin position="508"/>
        <end position="524"/>
    </location>
</feature>
<evidence type="ECO:0000313" key="4">
    <source>
        <dbReference type="Proteomes" id="UP000193560"/>
    </source>
</evidence>
<feature type="region of interest" description="Disordered" evidence="1">
    <location>
        <begin position="335"/>
        <end position="355"/>
    </location>
</feature>
<dbReference type="AlphaFoldDB" id="A0A1X2HXS7"/>
<keyword evidence="4" id="KW-1185">Reference proteome</keyword>